<comment type="caution">
    <text evidence="11">The sequence shown here is derived from an EMBL/GenBank/DDBJ whole genome shotgun (WGS) entry which is preliminary data.</text>
</comment>
<comment type="subcellular location">
    <subcellularLocation>
        <location evidence="1">Secreted</location>
        <location evidence="1">Extracellular space</location>
        <location evidence="1">Extracellular matrix</location>
    </subcellularLocation>
</comment>
<dbReference type="Pfam" id="PF07546">
    <property type="entry name" value="EMI"/>
    <property type="match status" value="1"/>
</dbReference>
<dbReference type="Proteomes" id="UP001205998">
    <property type="component" value="Unassembled WGS sequence"/>
</dbReference>
<feature type="region of interest" description="Disordered" evidence="8">
    <location>
        <begin position="899"/>
        <end position="957"/>
    </location>
</feature>
<dbReference type="PANTHER" id="PTHR15427">
    <property type="entry name" value="EMILIN ELASTIN MICROFIBRIL INTERFACE-LOCATED PROTEIN ELASTIN MICROFIBRIL INTERFACER"/>
    <property type="match status" value="1"/>
</dbReference>
<sequence length="1177" mass="131413">MEWLTVNKGCEDLLLHSLKKTSQTPGGQMPGYYPPASGYALRNHIQPSMQPFLTTATGTFHALNFETWPGFEPATSQPRGFTMSVKAHMNSLGFALLFLGCVSLSIQYNPHRFRNKNWCAFIVQKNVSCAVRADIPTMVEAAPCPAHQPDCEPSMIYQTHFQPSYRISYKTVTELEWRCCPGYQGPDCRELKGSPNRQMLLKPQPKPYPLSNTGYMRNSQRPSIPETERYDSRHEVEKTRQLEEEVQRLSQTVLDLQAAMTSMTANLRTDLQEDTSKMLITLLGNMHVQDSAKTGSLEESVVHLDGHQATRGLDDKGMEEVMARLNDVTDALKSKDEAIEELREAVTGHSGQIRMLMDASQGSTVTAGASSDIDILQSYIDNKFDKLKKEMLVEMKDEIANLKSACNDSIVSVQKTCKEGWKESYDNLSKQLRSQKDELRKEISEVRMDMVMSDGLVRTHRQTAPFKAGHDGDLQNMLQSLVEAQQILNARVDNELEHLSMLQLEDLFGPRIDELEARMNVTERNAETYCFYVDEKLTTALAEETAKIRALLDKRLNYVEDQFTSMLIVMTNTTFPDMLNESANALQTQVNANKYAIQGLEDKLNTVEHVCSTKCNSSPQRPGSLETIEEDVRQCRNQLAVLSTNVENSEAKLVKLGTEVGQLKLENQQNSHRVQNAQNQLAPLIDNMSGLTDAVTGLGDAVSRFNQDLQTLNSSCCLDAQVKQIQTPLVEPSLSHEASKPSLSQTKELSNRLDRLRSQVTAEFTLRKEKAAEDISAISRRVATLEESCARVNDERNQVQATNENLEKNLAQMNSTLQTHARGISNLQITLHNVHTQLASIKNQTTKQQVPLKPEKPNTFHDSRNSYPPRRTYIPEIHIPVWIPQREVPVTSRPFVRQPYAKPSTPRQPYAPLQPSIPHQQPNQPVVLTGVAGPPGYAQRASSRRERESHHSGKPIIGYAGVPDHQSLLCIMLNLKKKMLTSLSCTFTAGNPHVNPVAYKPHPVPVHQTLWNPAQRLVAKPVLSERNMAVEPFSFSAGLTQQAFMGDFGIIHFNKVLVNDGGHYNPQTGIFTVPVNGRYLVSAVLTAPRHERIEAVLSVSERSVQKLDSAGYGGHNGQRASRPCQCGSSVSFSLVLSLRAGDRVALVRTAGTLALSEAKEILSTFSCVFLYSTQVHR</sequence>
<dbReference type="PANTHER" id="PTHR15427:SF36">
    <property type="entry name" value="EMILIN-2"/>
    <property type="match status" value="1"/>
</dbReference>
<keyword evidence="12" id="KW-1185">Reference proteome</keyword>
<dbReference type="Gene3D" id="1.20.5.170">
    <property type="match status" value="1"/>
</dbReference>
<dbReference type="AlphaFoldDB" id="A0AAD5B510"/>
<dbReference type="SUPFAM" id="SSF49842">
    <property type="entry name" value="TNF-like"/>
    <property type="match status" value="1"/>
</dbReference>
<evidence type="ECO:0000256" key="7">
    <source>
        <dbReference type="SAM" id="Coils"/>
    </source>
</evidence>
<feature type="coiled-coil region" evidence="7">
    <location>
        <begin position="625"/>
        <end position="680"/>
    </location>
</feature>
<dbReference type="InterPro" id="IPR050392">
    <property type="entry name" value="Collagen/C1q_domain"/>
</dbReference>
<keyword evidence="4" id="KW-0732">Signal</keyword>
<evidence type="ECO:0000256" key="1">
    <source>
        <dbReference type="ARBA" id="ARBA00004498"/>
    </source>
</evidence>
<feature type="region of interest" description="Disordered" evidence="8">
    <location>
        <begin position="842"/>
        <end position="871"/>
    </location>
</feature>
<feature type="domain" description="C1q" evidence="9">
    <location>
        <begin position="1028"/>
        <end position="1176"/>
    </location>
</feature>
<proteinExistence type="predicted"/>
<organism evidence="11 12">
    <name type="scientific">Silurus asotus</name>
    <name type="common">Amur catfish</name>
    <name type="synonym">Parasilurus asotus</name>
    <dbReference type="NCBI Taxonomy" id="30991"/>
    <lineage>
        <taxon>Eukaryota</taxon>
        <taxon>Metazoa</taxon>
        <taxon>Chordata</taxon>
        <taxon>Craniata</taxon>
        <taxon>Vertebrata</taxon>
        <taxon>Euteleostomi</taxon>
        <taxon>Actinopterygii</taxon>
        <taxon>Neopterygii</taxon>
        <taxon>Teleostei</taxon>
        <taxon>Ostariophysi</taxon>
        <taxon>Siluriformes</taxon>
        <taxon>Siluridae</taxon>
        <taxon>Silurus</taxon>
    </lineage>
</organism>
<feature type="region of interest" description="Disordered" evidence="8">
    <location>
        <begin position="194"/>
        <end position="233"/>
    </location>
</feature>
<dbReference type="PROSITE" id="PS51041">
    <property type="entry name" value="EMI"/>
    <property type="match status" value="1"/>
</dbReference>
<keyword evidence="3" id="KW-0272">Extracellular matrix</keyword>
<dbReference type="SMART" id="SM00110">
    <property type="entry name" value="C1Q"/>
    <property type="match status" value="1"/>
</dbReference>
<gene>
    <name evidence="11" type="ORF">C0J50_3196</name>
</gene>
<feature type="compositionally biased region" description="Polar residues" evidence="8">
    <location>
        <begin position="917"/>
        <end position="926"/>
    </location>
</feature>
<keyword evidence="2" id="KW-0964">Secreted</keyword>
<evidence type="ECO:0000256" key="2">
    <source>
        <dbReference type="ARBA" id="ARBA00022525"/>
    </source>
</evidence>
<evidence type="ECO:0000256" key="8">
    <source>
        <dbReference type="SAM" id="MobiDB-lite"/>
    </source>
</evidence>
<evidence type="ECO:0000256" key="3">
    <source>
        <dbReference type="ARBA" id="ARBA00022530"/>
    </source>
</evidence>
<evidence type="ECO:0000256" key="5">
    <source>
        <dbReference type="ARBA" id="ARBA00023054"/>
    </source>
</evidence>
<keyword evidence="6" id="KW-1015">Disulfide bond</keyword>
<keyword evidence="5 7" id="KW-0175">Coiled coil</keyword>
<feature type="coiled-coil region" evidence="7">
    <location>
        <begin position="418"/>
        <end position="449"/>
    </location>
</feature>
<dbReference type="InterPro" id="IPR011489">
    <property type="entry name" value="EMI_domain"/>
</dbReference>
<feature type="coiled-coil region" evidence="7">
    <location>
        <begin position="768"/>
        <end position="823"/>
    </location>
</feature>
<evidence type="ECO:0000259" key="10">
    <source>
        <dbReference type="PROSITE" id="PS51041"/>
    </source>
</evidence>
<dbReference type="Pfam" id="PF00386">
    <property type="entry name" value="C1q"/>
    <property type="match status" value="1"/>
</dbReference>
<dbReference type="InterPro" id="IPR001073">
    <property type="entry name" value="C1q_dom"/>
</dbReference>
<evidence type="ECO:0000313" key="11">
    <source>
        <dbReference type="EMBL" id="KAI5627930.1"/>
    </source>
</evidence>
<protein>
    <submittedName>
        <fullName evidence="11">EMILIN-2</fullName>
    </submittedName>
</protein>
<evidence type="ECO:0000256" key="4">
    <source>
        <dbReference type="ARBA" id="ARBA00022729"/>
    </source>
</evidence>
<feature type="compositionally biased region" description="Polar residues" evidence="8">
    <location>
        <begin position="210"/>
        <end position="222"/>
    </location>
</feature>
<accession>A0AAD5B510</accession>
<dbReference type="EMBL" id="MU548165">
    <property type="protein sequence ID" value="KAI5627930.1"/>
    <property type="molecule type" value="Genomic_DNA"/>
</dbReference>
<dbReference type="Gene3D" id="2.60.120.40">
    <property type="match status" value="1"/>
</dbReference>
<dbReference type="InterPro" id="IPR008983">
    <property type="entry name" value="Tumour_necrosis_fac-like_dom"/>
</dbReference>
<feature type="compositionally biased region" description="Basic and acidic residues" evidence="8">
    <location>
        <begin position="853"/>
        <end position="864"/>
    </location>
</feature>
<evidence type="ECO:0000259" key="9">
    <source>
        <dbReference type="PROSITE" id="PS50871"/>
    </source>
</evidence>
<evidence type="ECO:0000256" key="6">
    <source>
        <dbReference type="ARBA" id="ARBA00023157"/>
    </source>
</evidence>
<reference evidence="11" key="1">
    <citation type="submission" date="2018-07" db="EMBL/GenBank/DDBJ databases">
        <title>Comparative genomics of catfishes provides insights into carnivory and benthic adaptation.</title>
        <authorList>
            <person name="Zhang Y."/>
            <person name="Wang D."/>
            <person name="Peng Z."/>
            <person name="Zheng S."/>
            <person name="Shao F."/>
            <person name="Tao W."/>
        </authorList>
    </citation>
    <scope>NUCLEOTIDE SEQUENCE</scope>
    <source>
        <strain evidence="11">Chongqing</strain>
    </source>
</reference>
<dbReference type="PROSITE" id="PS50871">
    <property type="entry name" value="C1Q"/>
    <property type="match status" value="1"/>
</dbReference>
<name>A0AAD5B510_SILAS</name>
<feature type="domain" description="EMI" evidence="10">
    <location>
        <begin position="115"/>
        <end position="190"/>
    </location>
</feature>
<evidence type="ECO:0000313" key="12">
    <source>
        <dbReference type="Proteomes" id="UP001205998"/>
    </source>
</evidence>